<feature type="transmembrane region" description="Helical" evidence="1">
    <location>
        <begin position="25"/>
        <end position="45"/>
    </location>
</feature>
<feature type="transmembrane region" description="Helical" evidence="1">
    <location>
        <begin position="120"/>
        <end position="139"/>
    </location>
</feature>
<evidence type="ECO:0008006" key="4">
    <source>
        <dbReference type="Google" id="ProtNLM"/>
    </source>
</evidence>
<name>A0A0A0JGS9_9MICO</name>
<keyword evidence="3" id="KW-1185">Reference proteome</keyword>
<comment type="caution">
    <text evidence="2">The sequence shown here is derived from an EMBL/GenBank/DDBJ whole genome shotgun (WGS) entry which is preliminary data.</text>
</comment>
<feature type="transmembrane region" description="Helical" evidence="1">
    <location>
        <begin position="92"/>
        <end position="108"/>
    </location>
</feature>
<evidence type="ECO:0000313" key="3">
    <source>
        <dbReference type="Proteomes" id="UP000030011"/>
    </source>
</evidence>
<organism evidence="2 3">
    <name type="scientific">Knoellia subterranea KCTC 19937</name>
    <dbReference type="NCBI Taxonomy" id="1385521"/>
    <lineage>
        <taxon>Bacteria</taxon>
        <taxon>Bacillati</taxon>
        <taxon>Actinomycetota</taxon>
        <taxon>Actinomycetes</taxon>
        <taxon>Micrococcales</taxon>
        <taxon>Intrasporangiaceae</taxon>
        <taxon>Knoellia</taxon>
    </lineage>
</organism>
<dbReference type="STRING" id="1385521.N803_03880"/>
<keyword evidence="1" id="KW-0812">Transmembrane</keyword>
<gene>
    <name evidence="2" type="ORF">N803_03880</name>
</gene>
<dbReference type="OrthoDB" id="5966662at2"/>
<dbReference type="eggNOG" id="ENOG5032Y7G">
    <property type="taxonomic scope" value="Bacteria"/>
</dbReference>
<dbReference type="AlphaFoldDB" id="A0A0A0JGS9"/>
<dbReference type="EMBL" id="AVPK01000009">
    <property type="protein sequence ID" value="KGN36605.1"/>
    <property type="molecule type" value="Genomic_DNA"/>
</dbReference>
<accession>A0A0A0JGS9</accession>
<evidence type="ECO:0000256" key="1">
    <source>
        <dbReference type="SAM" id="Phobius"/>
    </source>
</evidence>
<sequence>MIPTSLLHSPTPPLTDPSVGRGRRLLWPAVAIGGATAYAVIAHLVNPYEAGNYPTCPWLAVTGTYCPGCGTLRATHSLTEGNLVEALQRNPLTVFAFVVMALGFLRWTRRQWRGEQRMTAAPAWLLYALFWAIIAFWVGRNIPGWTWLSPA</sequence>
<dbReference type="Proteomes" id="UP000030011">
    <property type="component" value="Unassembled WGS sequence"/>
</dbReference>
<keyword evidence="1" id="KW-0472">Membrane</keyword>
<protein>
    <recommendedName>
        <fullName evidence="4">DUF2752 domain-containing protein</fullName>
    </recommendedName>
</protein>
<keyword evidence="1" id="KW-1133">Transmembrane helix</keyword>
<proteinExistence type="predicted"/>
<dbReference type="InterPro" id="IPR021215">
    <property type="entry name" value="DUF2752"/>
</dbReference>
<reference evidence="2 3" key="1">
    <citation type="submission" date="2013-08" db="EMBL/GenBank/DDBJ databases">
        <title>The genome sequence of Knoellia subterranea.</title>
        <authorList>
            <person name="Zhu W."/>
            <person name="Wang G."/>
        </authorList>
    </citation>
    <scope>NUCLEOTIDE SEQUENCE [LARGE SCALE GENOMIC DNA]</scope>
    <source>
        <strain evidence="2 3">KCTC 19937</strain>
    </source>
</reference>
<evidence type="ECO:0000313" key="2">
    <source>
        <dbReference type="EMBL" id="KGN36605.1"/>
    </source>
</evidence>
<dbReference type="Pfam" id="PF10825">
    <property type="entry name" value="DUF2752"/>
    <property type="match status" value="1"/>
</dbReference>